<protein>
    <submittedName>
        <fullName evidence="3">Reverse transcriptase domain-containing protein</fullName>
    </submittedName>
</protein>
<reference evidence="3" key="1">
    <citation type="journal article" date="2022" name="Int. J. Mol. Sci.">
        <title>Draft Genome of Tanacetum Coccineum: Genomic Comparison of Closely Related Tanacetum-Family Plants.</title>
        <authorList>
            <person name="Yamashiro T."/>
            <person name="Shiraishi A."/>
            <person name="Nakayama K."/>
            <person name="Satake H."/>
        </authorList>
    </citation>
    <scope>NUCLEOTIDE SEQUENCE</scope>
</reference>
<comment type="caution">
    <text evidence="3">The sequence shown here is derived from an EMBL/GenBank/DDBJ whole genome shotgun (WGS) entry which is preliminary data.</text>
</comment>
<feature type="region of interest" description="Disordered" evidence="1">
    <location>
        <begin position="1"/>
        <end position="24"/>
    </location>
</feature>
<sequence>MHVKRESDRGIANNGNIGINGRNGNTGGNPDIAAMIALQLQDLLPTIVMKSNNGANNQGNGNGVVKGVQWQRWRVSIQSMGREDGISNRYEQLCNQPEGEARGRAAAVGMAWDDFKTLLREEYCPHNEMEKLENEFWNHTMVGAGHATYRDRFHELANLVPHLVTPEFKRIDRYIYCLVPEINGMVRKTKPSTIQSAILKAGGLTDDAVRNGLLNKGSEKRKDGGETSKQEDVKGKNKRARTEKGFMATDSDKKEYKDPHPKCAKCNYHHQETTSCGTCFNCNQPGMLQGIVRQ</sequence>
<evidence type="ECO:0000313" key="4">
    <source>
        <dbReference type="Proteomes" id="UP001151760"/>
    </source>
</evidence>
<proteinExistence type="predicted"/>
<feature type="compositionally biased region" description="Basic and acidic residues" evidence="1">
    <location>
        <begin position="217"/>
        <end position="258"/>
    </location>
</feature>
<dbReference type="Pfam" id="PF03732">
    <property type="entry name" value="Retrotrans_gag"/>
    <property type="match status" value="1"/>
</dbReference>
<feature type="region of interest" description="Disordered" evidence="1">
    <location>
        <begin position="210"/>
        <end position="258"/>
    </location>
</feature>
<keyword evidence="3" id="KW-0548">Nucleotidyltransferase</keyword>
<reference evidence="3" key="2">
    <citation type="submission" date="2022-01" db="EMBL/GenBank/DDBJ databases">
        <authorList>
            <person name="Yamashiro T."/>
            <person name="Shiraishi A."/>
            <person name="Satake H."/>
            <person name="Nakayama K."/>
        </authorList>
    </citation>
    <scope>NUCLEOTIDE SEQUENCE</scope>
</reference>
<accession>A0ABQ5HN76</accession>
<evidence type="ECO:0000256" key="1">
    <source>
        <dbReference type="SAM" id="MobiDB-lite"/>
    </source>
</evidence>
<dbReference type="GO" id="GO:0003964">
    <property type="term" value="F:RNA-directed DNA polymerase activity"/>
    <property type="evidence" value="ECO:0007669"/>
    <property type="project" value="UniProtKB-KW"/>
</dbReference>
<name>A0ABQ5HN76_9ASTR</name>
<organism evidence="3 4">
    <name type="scientific">Tanacetum coccineum</name>
    <dbReference type="NCBI Taxonomy" id="301880"/>
    <lineage>
        <taxon>Eukaryota</taxon>
        <taxon>Viridiplantae</taxon>
        <taxon>Streptophyta</taxon>
        <taxon>Embryophyta</taxon>
        <taxon>Tracheophyta</taxon>
        <taxon>Spermatophyta</taxon>
        <taxon>Magnoliopsida</taxon>
        <taxon>eudicotyledons</taxon>
        <taxon>Gunneridae</taxon>
        <taxon>Pentapetalae</taxon>
        <taxon>asterids</taxon>
        <taxon>campanulids</taxon>
        <taxon>Asterales</taxon>
        <taxon>Asteraceae</taxon>
        <taxon>Asteroideae</taxon>
        <taxon>Anthemideae</taxon>
        <taxon>Anthemidinae</taxon>
        <taxon>Tanacetum</taxon>
    </lineage>
</organism>
<evidence type="ECO:0000313" key="3">
    <source>
        <dbReference type="EMBL" id="GJT89330.1"/>
    </source>
</evidence>
<dbReference type="InterPro" id="IPR005162">
    <property type="entry name" value="Retrotrans_gag_dom"/>
</dbReference>
<keyword evidence="4" id="KW-1185">Reference proteome</keyword>
<keyword evidence="3" id="KW-0808">Transferase</keyword>
<feature type="domain" description="Retrotransposon gag" evidence="2">
    <location>
        <begin position="109"/>
        <end position="175"/>
    </location>
</feature>
<keyword evidence="3" id="KW-0695">RNA-directed DNA polymerase</keyword>
<dbReference type="EMBL" id="BQNB010019813">
    <property type="protein sequence ID" value="GJT89330.1"/>
    <property type="molecule type" value="Genomic_DNA"/>
</dbReference>
<evidence type="ECO:0000259" key="2">
    <source>
        <dbReference type="Pfam" id="PF03732"/>
    </source>
</evidence>
<feature type="compositionally biased region" description="Low complexity" evidence="1">
    <location>
        <begin position="10"/>
        <end position="23"/>
    </location>
</feature>
<gene>
    <name evidence="3" type="ORF">Tco_1071047</name>
</gene>
<dbReference type="Proteomes" id="UP001151760">
    <property type="component" value="Unassembled WGS sequence"/>
</dbReference>